<organism evidence="2 3">
    <name type="scientific">Podospora australis</name>
    <dbReference type="NCBI Taxonomy" id="1536484"/>
    <lineage>
        <taxon>Eukaryota</taxon>
        <taxon>Fungi</taxon>
        <taxon>Dikarya</taxon>
        <taxon>Ascomycota</taxon>
        <taxon>Pezizomycotina</taxon>
        <taxon>Sordariomycetes</taxon>
        <taxon>Sordariomycetidae</taxon>
        <taxon>Sordariales</taxon>
        <taxon>Podosporaceae</taxon>
        <taxon>Podospora</taxon>
    </lineage>
</organism>
<proteinExistence type="predicted"/>
<reference evidence="2" key="2">
    <citation type="submission" date="2023-05" db="EMBL/GenBank/DDBJ databases">
        <authorList>
            <consortium name="Lawrence Berkeley National Laboratory"/>
            <person name="Steindorff A."/>
            <person name="Hensen N."/>
            <person name="Bonometti L."/>
            <person name="Westerberg I."/>
            <person name="Brannstrom I.O."/>
            <person name="Guillou S."/>
            <person name="Cros-Aarteil S."/>
            <person name="Calhoun S."/>
            <person name="Haridas S."/>
            <person name="Kuo A."/>
            <person name="Mondo S."/>
            <person name="Pangilinan J."/>
            <person name="Riley R."/>
            <person name="Labutti K."/>
            <person name="Andreopoulos B."/>
            <person name="Lipzen A."/>
            <person name="Chen C."/>
            <person name="Yanf M."/>
            <person name="Daum C."/>
            <person name="Ng V."/>
            <person name="Clum A."/>
            <person name="Ohm R."/>
            <person name="Martin F."/>
            <person name="Silar P."/>
            <person name="Natvig D."/>
            <person name="Lalanne C."/>
            <person name="Gautier V."/>
            <person name="Ament-Velasquez S.L."/>
            <person name="Kruys A."/>
            <person name="Hutchinson M.I."/>
            <person name="Powell A.J."/>
            <person name="Barry K."/>
            <person name="Miller A.N."/>
            <person name="Grigoriev I.V."/>
            <person name="Debuchy R."/>
            <person name="Gladieux P."/>
            <person name="Thoren M.H."/>
            <person name="Johannesson H."/>
        </authorList>
    </citation>
    <scope>NUCLEOTIDE SEQUENCE</scope>
    <source>
        <strain evidence="2">PSN309</strain>
    </source>
</reference>
<evidence type="ECO:0000313" key="2">
    <source>
        <dbReference type="EMBL" id="KAK4188954.1"/>
    </source>
</evidence>
<evidence type="ECO:0000256" key="1">
    <source>
        <dbReference type="SAM" id="MobiDB-lite"/>
    </source>
</evidence>
<accession>A0AAN6WVL2</accession>
<comment type="caution">
    <text evidence="2">The sequence shown here is derived from an EMBL/GenBank/DDBJ whole genome shotgun (WGS) entry which is preliminary data.</text>
</comment>
<name>A0AAN6WVL2_9PEZI</name>
<feature type="region of interest" description="Disordered" evidence="1">
    <location>
        <begin position="224"/>
        <end position="243"/>
    </location>
</feature>
<dbReference type="Proteomes" id="UP001302126">
    <property type="component" value="Unassembled WGS sequence"/>
</dbReference>
<protein>
    <submittedName>
        <fullName evidence="2">Uncharacterized protein</fullName>
    </submittedName>
</protein>
<evidence type="ECO:0000313" key="3">
    <source>
        <dbReference type="Proteomes" id="UP001302126"/>
    </source>
</evidence>
<dbReference type="AlphaFoldDB" id="A0AAN6WVL2"/>
<keyword evidence="3" id="KW-1185">Reference proteome</keyword>
<dbReference type="EMBL" id="MU864381">
    <property type="protein sequence ID" value="KAK4188954.1"/>
    <property type="molecule type" value="Genomic_DNA"/>
</dbReference>
<reference evidence="2" key="1">
    <citation type="journal article" date="2023" name="Mol. Phylogenet. Evol.">
        <title>Genome-scale phylogeny and comparative genomics of the fungal order Sordariales.</title>
        <authorList>
            <person name="Hensen N."/>
            <person name="Bonometti L."/>
            <person name="Westerberg I."/>
            <person name="Brannstrom I.O."/>
            <person name="Guillou S."/>
            <person name="Cros-Aarteil S."/>
            <person name="Calhoun S."/>
            <person name="Haridas S."/>
            <person name="Kuo A."/>
            <person name="Mondo S."/>
            <person name="Pangilinan J."/>
            <person name="Riley R."/>
            <person name="LaButti K."/>
            <person name="Andreopoulos B."/>
            <person name="Lipzen A."/>
            <person name="Chen C."/>
            <person name="Yan M."/>
            <person name="Daum C."/>
            <person name="Ng V."/>
            <person name="Clum A."/>
            <person name="Steindorff A."/>
            <person name="Ohm R.A."/>
            <person name="Martin F."/>
            <person name="Silar P."/>
            <person name="Natvig D.O."/>
            <person name="Lalanne C."/>
            <person name="Gautier V."/>
            <person name="Ament-Velasquez S.L."/>
            <person name="Kruys A."/>
            <person name="Hutchinson M.I."/>
            <person name="Powell A.J."/>
            <person name="Barry K."/>
            <person name="Miller A.N."/>
            <person name="Grigoriev I.V."/>
            <person name="Debuchy R."/>
            <person name="Gladieux P."/>
            <person name="Hiltunen Thoren M."/>
            <person name="Johannesson H."/>
        </authorList>
    </citation>
    <scope>NUCLEOTIDE SEQUENCE</scope>
    <source>
        <strain evidence="2">PSN309</strain>
    </source>
</reference>
<gene>
    <name evidence="2" type="ORF">QBC35DRAFT_473085</name>
</gene>
<sequence length="558" mass="60955">MLRGAENGACITTSLDPEPRSKNGAFVFPKVYMNILAIFTGDEGEVTRWYSCGLGYHRPGWRYRDVPSGWDELAEHKTPRPVPLRSHSPPIDSSMRLFEVQDALSRKGPLEDRRAGGLGVGRSVGENSWIGQPWTRFGAIMKIPWPPVISHIASDLRYRTDPNRALLSRLPSKALLDPGKQTEPGCPGKPRCILGAVKKDLPSRSALPECHVRHCLLPAVSLPAGGGRHHRGSERNDGIAQESKPVCSGAERFDYPTLLNGPCVFEPASTGTYAVGAAQQGSTTKQQGLHCTKNCRVGLSDRISNPPVVMMYSLTARSRCLAMGTTGLSLSLSLSLCEVARRRKSTPYPSGLCQLFSLDRLSSSFVSGGVASAYSIASGVQHRKLVLRRGGTSKPRRHLLQIRSSVILPQYAFSAPGRIDWPASGVPSVMAGVLFGWQVQRATCFGRLSVGGYAGGVWPWGFPEHITPVRRVVSFSLRETGPVSVDSHRRTMADGCAPLPIITSICSARVQPTEPRIFLYHTIPVVMMIPSIFHCLEDHFVYQYDPAEQTKALLLDRG</sequence>